<dbReference type="PROSITE" id="PS00166">
    <property type="entry name" value="ENOYL_COA_HYDRATASE"/>
    <property type="match status" value="1"/>
</dbReference>
<evidence type="ECO:0000313" key="5">
    <source>
        <dbReference type="Proteomes" id="UP000321085"/>
    </source>
</evidence>
<accession>A0A512BXN3</accession>
<dbReference type="EMBL" id="BJYU01000072">
    <property type="protein sequence ID" value="GEO16714.1"/>
    <property type="molecule type" value="Genomic_DNA"/>
</dbReference>
<dbReference type="InterPro" id="IPR014748">
    <property type="entry name" value="Enoyl-CoA_hydra_C"/>
</dbReference>
<dbReference type="InterPro" id="IPR029045">
    <property type="entry name" value="ClpP/crotonase-like_dom_sf"/>
</dbReference>
<proteinExistence type="inferred from homology"/>
<dbReference type="InterPro" id="IPR001753">
    <property type="entry name" value="Enoyl-CoA_hydra/iso"/>
</dbReference>
<organism evidence="4 5">
    <name type="scientific">Microvirga aerophila</name>
    <dbReference type="NCBI Taxonomy" id="670291"/>
    <lineage>
        <taxon>Bacteria</taxon>
        <taxon>Pseudomonadati</taxon>
        <taxon>Pseudomonadota</taxon>
        <taxon>Alphaproteobacteria</taxon>
        <taxon>Hyphomicrobiales</taxon>
        <taxon>Methylobacteriaceae</taxon>
        <taxon>Microvirga</taxon>
    </lineage>
</organism>
<name>A0A512BXN3_9HYPH</name>
<dbReference type="Pfam" id="PF00378">
    <property type="entry name" value="ECH_1"/>
    <property type="match status" value="1"/>
</dbReference>
<gene>
    <name evidence="4" type="ORF">MAE02_44100</name>
</gene>
<dbReference type="InterPro" id="IPR018376">
    <property type="entry name" value="Enoyl-CoA_hyd/isom_CS"/>
</dbReference>
<evidence type="ECO:0000313" key="4">
    <source>
        <dbReference type="EMBL" id="GEO16714.1"/>
    </source>
</evidence>
<keyword evidence="5" id="KW-1185">Reference proteome</keyword>
<dbReference type="AlphaFoldDB" id="A0A512BXN3"/>
<dbReference type="PANTHER" id="PTHR11941:SF54">
    <property type="entry name" value="ENOYL-COA HYDRATASE, MITOCHONDRIAL"/>
    <property type="match status" value="1"/>
</dbReference>
<dbReference type="GO" id="GO:0016829">
    <property type="term" value="F:lyase activity"/>
    <property type="evidence" value="ECO:0007669"/>
    <property type="project" value="UniProtKB-KW"/>
</dbReference>
<comment type="caution">
    <text evidence="4">The sequence shown here is derived from an EMBL/GenBank/DDBJ whole genome shotgun (WGS) entry which is preliminary data.</text>
</comment>
<reference evidence="4 5" key="1">
    <citation type="submission" date="2019-07" db="EMBL/GenBank/DDBJ databases">
        <title>Whole genome shotgun sequence of Microvirga aerophila NBRC 106136.</title>
        <authorList>
            <person name="Hosoyama A."/>
            <person name="Uohara A."/>
            <person name="Ohji S."/>
            <person name="Ichikawa N."/>
        </authorList>
    </citation>
    <scope>NUCLEOTIDE SEQUENCE [LARGE SCALE GENOMIC DNA]</scope>
    <source>
        <strain evidence="4 5">NBRC 106136</strain>
    </source>
</reference>
<evidence type="ECO:0000256" key="2">
    <source>
        <dbReference type="ARBA" id="ARBA00023239"/>
    </source>
</evidence>
<dbReference type="PANTHER" id="PTHR11941">
    <property type="entry name" value="ENOYL-COA HYDRATASE-RELATED"/>
    <property type="match status" value="1"/>
</dbReference>
<dbReference type="SUPFAM" id="SSF52096">
    <property type="entry name" value="ClpP/crotonase"/>
    <property type="match status" value="1"/>
</dbReference>
<keyword evidence="2" id="KW-0456">Lyase</keyword>
<dbReference type="Proteomes" id="UP000321085">
    <property type="component" value="Unassembled WGS sequence"/>
</dbReference>
<dbReference type="GO" id="GO:0006635">
    <property type="term" value="P:fatty acid beta-oxidation"/>
    <property type="evidence" value="ECO:0007669"/>
    <property type="project" value="TreeGrafter"/>
</dbReference>
<dbReference type="CDD" id="cd06558">
    <property type="entry name" value="crotonase-like"/>
    <property type="match status" value="1"/>
</dbReference>
<dbReference type="RefSeq" id="WP_147022075.1">
    <property type="nucleotide sequence ID" value="NZ_BJYU01000072.1"/>
</dbReference>
<sequence length="268" mass="28391">MGSISGAEDDPRVTCQTDSEGVALIRITRPEKRNAMALSMWVTMGSLFRRLDDDPAVRCVILTGDGGHFSAGADIAEFGEVRANAAQGLEYDRINDETTLAIRNCRKPAIAAISGVAVGGGLALALACDFRVADATARMGIPAGRLGLVYSVLDCRLLAERVGVTHAKEILFSGSIVGIDDAARLGLIDRRAEGDVLGAARTLAAEFTRNAPLSIAGNKAILNAIANGTAPGRMAELERWIADAFDSEDYAEGQRAFAERRAPRFTGR</sequence>
<protein>
    <submittedName>
        <fullName evidence="4">3-hydroxybutyryl-CoA dehydratase</fullName>
    </submittedName>
</protein>
<comment type="similarity">
    <text evidence="1 3">Belongs to the enoyl-CoA hydratase/isomerase family.</text>
</comment>
<dbReference type="Gene3D" id="3.90.226.10">
    <property type="entry name" value="2-enoyl-CoA Hydratase, Chain A, domain 1"/>
    <property type="match status" value="1"/>
</dbReference>
<dbReference type="Gene3D" id="1.10.12.10">
    <property type="entry name" value="Lyase 2-enoyl-coa Hydratase, Chain A, domain 2"/>
    <property type="match status" value="1"/>
</dbReference>
<evidence type="ECO:0000256" key="3">
    <source>
        <dbReference type="RuleBase" id="RU003707"/>
    </source>
</evidence>
<evidence type="ECO:0000256" key="1">
    <source>
        <dbReference type="ARBA" id="ARBA00005254"/>
    </source>
</evidence>